<evidence type="ECO:0000313" key="3">
    <source>
        <dbReference type="Proteomes" id="UP000271098"/>
    </source>
</evidence>
<feature type="region of interest" description="Disordered" evidence="1">
    <location>
        <begin position="1"/>
        <end position="23"/>
    </location>
</feature>
<name>A0A183EU67_9BILA</name>
<feature type="compositionally biased region" description="Pro residues" evidence="1">
    <location>
        <begin position="12"/>
        <end position="22"/>
    </location>
</feature>
<protein>
    <submittedName>
        <fullName evidence="4">WH2 domain-containing protein</fullName>
    </submittedName>
</protein>
<dbReference type="WBParaSite" id="GPUH_0002453801-mRNA-1">
    <property type="protein sequence ID" value="GPUH_0002453801-mRNA-1"/>
    <property type="gene ID" value="GPUH_0002453801"/>
</dbReference>
<gene>
    <name evidence="2" type="ORF">GPUH_LOCUS24508</name>
</gene>
<reference evidence="2 3" key="2">
    <citation type="submission" date="2018-11" db="EMBL/GenBank/DDBJ databases">
        <authorList>
            <consortium name="Pathogen Informatics"/>
        </authorList>
    </citation>
    <scope>NUCLEOTIDE SEQUENCE [LARGE SCALE GENOMIC DNA]</scope>
</reference>
<sequence length="40" mass="3966">MGFDGSLRPKPPRPYAPPPPPVGVIGAAGVIPANGAQAFP</sequence>
<accession>A0A183EU67</accession>
<evidence type="ECO:0000313" key="4">
    <source>
        <dbReference type="WBParaSite" id="GPUH_0002453801-mRNA-1"/>
    </source>
</evidence>
<dbReference type="Proteomes" id="UP000271098">
    <property type="component" value="Unassembled WGS sequence"/>
</dbReference>
<proteinExistence type="predicted"/>
<organism evidence="4">
    <name type="scientific">Gongylonema pulchrum</name>
    <dbReference type="NCBI Taxonomy" id="637853"/>
    <lineage>
        <taxon>Eukaryota</taxon>
        <taxon>Metazoa</taxon>
        <taxon>Ecdysozoa</taxon>
        <taxon>Nematoda</taxon>
        <taxon>Chromadorea</taxon>
        <taxon>Rhabditida</taxon>
        <taxon>Spirurina</taxon>
        <taxon>Spiruromorpha</taxon>
        <taxon>Spiruroidea</taxon>
        <taxon>Gongylonematidae</taxon>
        <taxon>Gongylonema</taxon>
    </lineage>
</organism>
<reference evidence="4" key="1">
    <citation type="submission" date="2016-06" db="UniProtKB">
        <authorList>
            <consortium name="WormBaseParasite"/>
        </authorList>
    </citation>
    <scope>IDENTIFICATION</scope>
</reference>
<dbReference type="AlphaFoldDB" id="A0A183EU67"/>
<evidence type="ECO:0000256" key="1">
    <source>
        <dbReference type="SAM" id="MobiDB-lite"/>
    </source>
</evidence>
<dbReference type="EMBL" id="UYRT01101378">
    <property type="protein sequence ID" value="VDN42930.1"/>
    <property type="molecule type" value="Genomic_DNA"/>
</dbReference>
<evidence type="ECO:0000313" key="2">
    <source>
        <dbReference type="EMBL" id="VDN42930.1"/>
    </source>
</evidence>
<keyword evidence="3" id="KW-1185">Reference proteome</keyword>